<evidence type="ECO:0000256" key="1">
    <source>
        <dbReference type="SAM" id="MobiDB-lite"/>
    </source>
</evidence>
<dbReference type="AlphaFoldDB" id="A0ABD3PMB8"/>
<gene>
    <name evidence="2" type="ORF">ACHAWO_012665</name>
</gene>
<evidence type="ECO:0000313" key="3">
    <source>
        <dbReference type="Proteomes" id="UP001530400"/>
    </source>
</evidence>
<keyword evidence="3" id="KW-1185">Reference proteome</keyword>
<dbReference type="Proteomes" id="UP001530400">
    <property type="component" value="Unassembled WGS sequence"/>
</dbReference>
<name>A0ABD3PMB8_9STRA</name>
<comment type="caution">
    <text evidence="2">The sequence shown here is derived from an EMBL/GenBank/DDBJ whole genome shotgun (WGS) entry which is preliminary data.</text>
</comment>
<accession>A0ABD3PMB8</accession>
<evidence type="ECO:0000313" key="2">
    <source>
        <dbReference type="EMBL" id="KAL3789132.1"/>
    </source>
</evidence>
<reference evidence="2 3" key="1">
    <citation type="submission" date="2024-10" db="EMBL/GenBank/DDBJ databases">
        <title>Updated reference genomes for cyclostephanoid diatoms.</title>
        <authorList>
            <person name="Roberts W.R."/>
            <person name="Alverson A.J."/>
        </authorList>
    </citation>
    <scope>NUCLEOTIDE SEQUENCE [LARGE SCALE GENOMIC DNA]</scope>
    <source>
        <strain evidence="2 3">AJA010-31</strain>
    </source>
</reference>
<proteinExistence type="predicted"/>
<sequence>MASIELIAKSNPRTNITLSINKQQSNRQRICDTEENQSIVFISIRNVLALIILVAPCRSSFSEHLDGTDEFIDQTEKADLRRQLVQYKRQRKPKAVQEPEISEQIADAVYKSKTFKPERRPKPKSSKRRPNQTCGKPPKTCEMDLCTSSKLACIGGSWYCLHTPKKCPAGETCDPLDGKCKDSCGDPPTCETDMCVLNSVSYCANGMDLCTESSLACVEGSWVCEHKPKVCPAGTTYSWPADDDNEKDWQEFRANYPERPFCLLMPNRSDSYSDAIRVDALNDKKFRVHNANWTSDDDPHDADDWFSLCDLDQYGQDMKFIGLYIDGKDYAAGIKICEEYDDAKDWIKLFVGSLSPNVYSCKEHSQWALLVTTIISIQMNNAPLDSTTQSLPQAAEVGLSGCAVKGGKRESGLMLRLGLFALKRAVRGARAAVIEFLGQSCAWIEE</sequence>
<feature type="region of interest" description="Disordered" evidence="1">
    <location>
        <begin position="112"/>
        <end position="136"/>
    </location>
</feature>
<organism evidence="2 3">
    <name type="scientific">Cyclotella atomus</name>
    <dbReference type="NCBI Taxonomy" id="382360"/>
    <lineage>
        <taxon>Eukaryota</taxon>
        <taxon>Sar</taxon>
        <taxon>Stramenopiles</taxon>
        <taxon>Ochrophyta</taxon>
        <taxon>Bacillariophyta</taxon>
        <taxon>Coscinodiscophyceae</taxon>
        <taxon>Thalassiosirophycidae</taxon>
        <taxon>Stephanodiscales</taxon>
        <taxon>Stephanodiscaceae</taxon>
        <taxon>Cyclotella</taxon>
    </lineage>
</organism>
<feature type="compositionally biased region" description="Basic residues" evidence="1">
    <location>
        <begin position="121"/>
        <end position="130"/>
    </location>
</feature>
<protein>
    <submittedName>
        <fullName evidence="2">Uncharacterized protein</fullName>
    </submittedName>
</protein>
<dbReference type="EMBL" id="JALLPJ020000538">
    <property type="protein sequence ID" value="KAL3789132.1"/>
    <property type="molecule type" value="Genomic_DNA"/>
</dbReference>